<dbReference type="PANTHER" id="PTHR37694:SF1">
    <property type="entry name" value="SLR8022 PROTEIN"/>
    <property type="match status" value="1"/>
</dbReference>
<accession>A0A930YTT5</accession>
<dbReference type="PANTHER" id="PTHR37694">
    <property type="entry name" value="SLR8022 PROTEIN"/>
    <property type="match status" value="1"/>
</dbReference>
<organism evidence="2 3">
    <name type="scientific">Planobacterium oryzisoli</name>
    <dbReference type="NCBI Taxonomy" id="2771435"/>
    <lineage>
        <taxon>Bacteria</taxon>
        <taxon>Pseudomonadati</taxon>
        <taxon>Bacteroidota</taxon>
        <taxon>Flavobacteriia</taxon>
        <taxon>Flavobacteriales</taxon>
        <taxon>Weeksellaceae</taxon>
        <taxon>Chryseobacterium group</taxon>
        <taxon>Chryseobacterium</taxon>
    </lineage>
</organism>
<dbReference type="EMBL" id="JADKYY010000001">
    <property type="protein sequence ID" value="MBF5026232.1"/>
    <property type="molecule type" value="Genomic_DNA"/>
</dbReference>
<name>A0A930YTT5_9FLAO</name>
<keyword evidence="3" id="KW-1185">Reference proteome</keyword>
<dbReference type="RefSeq" id="WP_194738168.1">
    <property type="nucleotide sequence ID" value="NZ_JADKYY010000001.1"/>
</dbReference>
<proteinExistence type="predicted"/>
<dbReference type="AlphaFoldDB" id="A0A930YTT5"/>
<comment type="caution">
    <text evidence="2">The sequence shown here is derived from an EMBL/GenBank/DDBJ whole genome shotgun (WGS) entry which is preliminary data.</text>
</comment>
<reference evidence="2" key="1">
    <citation type="submission" date="2020-11" db="EMBL/GenBank/DDBJ databases">
        <title>Genome seq and assembly of Planobacterium sp.</title>
        <authorList>
            <person name="Chhetri G."/>
        </authorList>
    </citation>
    <scope>NUCLEOTIDE SEQUENCE</scope>
    <source>
        <strain evidence="2">GCR5</strain>
    </source>
</reference>
<dbReference type="InterPro" id="IPR014710">
    <property type="entry name" value="RmlC-like_jellyroll"/>
</dbReference>
<gene>
    <name evidence="2" type="ORF">IC612_00270</name>
</gene>
<evidence type="ECO:0000313" key="2">
    <source>
        <dbReference type="EMBL" id="MBF5026232.1"/>
    </source>
</evidence>
<evidence type="ECO:0000259" key="1">
    <source>
        <dbReference type="Pfam" id="PF07883"/>
    </source>
</evidence>
<feature type="domain" description="Cupin type-2" evidence="1">
    <location>
        <begin position="40"/>
        <end position="103"/>
    </location>
</feature>
<dbReference type="Gene3D" id="2.60.120.10">
    <property type="entry name" value="Jelly Rolls"/>
    <property type="match status" value="1"/>
</dbReference>
<dbReference type="Proteomes" id="UP000694480">
    <property type="component" value="Unassembled WGS sequence"/>
</dbReference>
<dbReference type="CDD" id="cd02230">
    <property type="entry name" value="cupin_HP0902-like"/>
    <property type="match status" value="1"/>
</dbReference>
<protein>
    <submittedName>
        <fullName evidence="2">Cupin domain-containing protein</fullName>
    </submittedName>
</protein>
<dbReference type="InterPro" id="IPR013096">
    <property type="entry name" value="Cupin_2"/>
</dbReference>
<dbReference type="Pfam" id="PF07883">
    <property type="entry name" value="Cupin_2"/>
    <property type="match status" value="1"/>
</dbReference>
<dbReference type="InterPro" id="IPR011051">
    <property type="entry name" value="RmlC_Cupin_sf"/>
</dbReference>
<dbReference type="SUPFAM" id="SSF51182">
    <property type="entry name" value="RmlC-like cupins"/>
    <property type="match status" value="1"/>
</dbReference>
<evidence type="ECO:0000313" key="3">
    <source>
        <dbReference type="Proteomes" id="UP000694480"/>
    </source>
</evidence>
<sequence>MSPLFEKASLFTFSQQIEYSKGGVVSKQVLKNQGGNITLFAFDMGEGLSEHTTPFDALLQVLEGEAEISIQERSFTVEQGQSIILPASVPHAVHATRPMKMLLTMVRP</sequence>